<evidence type="ECO:0000313" key="11">
    <source>
        <dbReference type="Proteomes" id="UP000242972"/>
    </source>
</evidence>
<evidence type="ECO:0000256" key="7">
    <source>
        <dbReference type="ARBA" id="ARBA00022840"/>
    </source>
</evidence>
<dbReference type="InterPro" id="IPR003594">
    <property type="entry name" value="HATPase_dom"/>
</dbReference>
<protein>
    <recommendedName>
        <fullName evidence="2">histidine kinase</fullName>
        <ecNumber evidence="2">2.7.13.3</ecNumber>
    </recommendedName>
</protein>
<dbReference type="PANTHER" id="PTHR43065:SF10">
    <property type="entry name" value="PEROXIDE STRESS-ACTIVATED HISTIDINE KINASE MAK3"/>
    <property type="match status" value="1"/>
</dbReference>
<dbReference type="InterPro" id="IPR003661">
    <property type="entry name" value="HisK_dim/P_dom"/>
</dbReference>
<evidence type="ECO:0000256" key="5">
    <source>
        <dbReference type="ARBA" id="ARBA00022741"/>
    </source>
</evidence>
<keyword evidence="3" id="KW-0597">Phosphoprotein</keyword>
<dbReference type="Pfam" id="PF02518">
    <property type="entry name" value="HATPase_c"/>
    <property type="match status" value="1"/>
</dbReference>
<name>A0A2T2XKN1_9FIRM</name>
<feature type="domain" description="Histidine kinase" evidence="9">
    <location>
        <begin position="86"/>
        <end position="284"/>
    </location>
</feature>
<keyword evidence="4" id="KW-0808">Transferase</keyword>
<dbReference type="GO" id="GO:0005524">
    <property type="term" value="F:ATP binding"/>
    <property type="evidence" value="ECO:0007669"/>
    <property type="project" value="UniProtKB-KW"/>
</dbReference>
<gene>
    <name evidence="10" type="ORF">C7B46_02515</name>
</gene>
<comment type="caution">
    <text evidence="10">The sequence shown here is derived from an EMBL/GenBank/DDBJ whole genome shotgun (WGS) entry which is preliminary data.</text>
</comment>
<dbReference type="EC" id="2.7.13.3" evidence="2"/>
<evidence type="ECO:0000256" key="3">
    <source>
        <dbReference type="ARBA" id="ARBA00022553"/>
    </source>
</evidence>
<evidence type="ECO:0000256" key="2">
    <source>
        <dbReference type="ARBA" id="ARBA00012438"/>
    </source>
</evidence>
<evidence type="ECO:0000313" key="10">
    <source>
        <dbReference type="EMBL" id="PSR35049.1"/>
    </source>
</evidence>
<dbReference type="PROSITE" id="PS50109">
    <property type="entry name" value="HIS_KIN"/>
    <property type="match status" value="1"/>
</dbReference>
<dbReference type="PANTHER" id="PTHR43065">
    <property type="entry name" value="SENSOR HISTIDINE KINASE"/>
    <property type="match status" value="1"/>
</dbReference>
<dbReference type="AlphaFoldDB" id="A0A2T2XKN1"/>
<dbReference type="InterPro" id="IPR036890">
    <property type="entry name" value="HATPase_C_sf"/>
</dbReference>
<evidence type="ECO:0000256" key="6">
    <source>
        <dbReference type="ARBA" id="ARBA00022777"/>
    </source>
</evidence>
<dbReference type="SMART" id="SM00387">
    <property type="entry name" value="HATPase_c"/>
    <property type="match status" value="1"/>
</dbReference>
<sequence length="291" mass="32339">MDVFHQVLTEILQWAKTVGVGIVAMSLAEDHSGLPSSTDFVVEQETRWGLLTMYFDQPVTPQIPVLLAMLVEQRAEHATLLVLLANTVHDAKSSLTVASGYLELLQWKHPDDEYLHRAAKQVLQLDERLEEILGGVVEYPTTLLDPSPLIQQLADQWGPYLQKKNIALQTNLVSCWVMAERKRLAQVIQHLLNNATESILPPGVIRIDMKKNEDWLEIRVEDTGNGVDPVVATRLFSAPFTTKTQGHGLGLFFSRRIIESWGGSLELEPSTMGAVFLIRLPTVESGVGADG</sequence>
<proteinExistence type="predicted"/>
<comment type="catalytic activity">
    <reaction evidence="1">
        <text>ATP + protein L-histidine = ADP + protein N-phospho-L-histidine.</text>
        <dbReference type="EC" id="2.7.13.3"/>
    </reaction>
</comment>
<evidence type="ECO:0000256" key="1">
    <source>
        <dbReference type="ARBA" id="ARBA00000085"/>
    </source>
</evidence>
<dbReference type="InterPro" id="IPR004358">
    <property type="entry name" value="Sig_transdc_His_kin-like_C"/>
</dbReference>
<dbReference type="InterPro" id="IPR005467">
    <property type="entry name" value="His_kinase_dom"/>
</dbReference>
<dbReference type="PRINTS" id="PR00344">
    <property type="entry name" value="BCTRLSENSOR"/>
</dbReference>
<dbReference type="GO" id="GO:0000155">
    <property type="term" value="F:phosphorelay sensor kinase activity"/>
    <property type="evidence" value="ECO:0007669"/>
    <property type="project" value="InterPro"/>
</dbReference>
<evidence type="ECO:0000256" key="4">
    <source>
        <dbReference type="ARBA" id="ARBA00022679"/>
    </source>
</evidence>
<dbReference type="CDD" id="cd00082">
    <property type="entry name" value="HisKA"/>
    <property type="match status" value="1"/>
</dbReference>
<keyword evidence="5" id="KW-0547">Nucleotide-binding</keyword>
<dbReference type="Gene3D" id="3.30.565.10">
    <property type="entry name" value="Histidine kinase-like ATPase, C-terminal domain"/>
    <property type="match status" value="1"/>
</dbReference>
<accession>A0A2T2XKN1</accession>
<dbReference type="SUPFAM" id="SSF55874">
    <property type="entry name" value="ATPase domain of HSP90 chaperone/DNA topoisomerase II/histidine kinase"/>
    <property type="match status" value="1"/>
</dbReference>
<organism evidence="10 11">
    <name type="scientific">Sulfobacillus benefaciens</name>
    <dbReference type="NCBI Taxonomy" id="453960"/>
    <lineage>
        <taxon>Bacteria</taxon>
        <taxon>Bacillati</taxon>
        <taxon>Bacillota</taxon>
        <taxon>Clostridia</taxon>
        <taxon>Eubacteriales</taxon>
        <taxon>Clostridiales Family XVII. Incertae Sedis</taxon>
        <taxon>Sulfobacillus</taxon>
    </lineage>
</organism>
<dbReference type="EMBL" id="PXYW01000004">
    <property type="protein sequence ID" value="PSR35049.1"/>
    <property type="molecule type" value="Genomic_DNA"/>
</dbReference>
<reference evidence="10 11" key="1">
    <citation type="journal article" date="2014" name="BMC Genomics">
        <title>Comparison of environmental and isolate Sulfobacillus genomes reveals diverse carbon, sulfur, nitrogen, and hydrogen metabolisms.</title>
        <authorList>
            <person name="Justice N.B."/>
            <person name="Norman A."/>
            <person name="Brown C.T."/>
            <person name="Singh A."/>
            <person name="Thomas B.C."/>
            <person name="Banfield J.F."/>
        </authorList>
    </citation>
    <scope>NUCLEOTIDE SEQUENCE [LARGE SCALE GENOMIC DNA]</scope>
    <source>
        <strain evidence="10">AMDSBA4</strain>
    </source>
</reference>
<keyword evidence="7" id="KW-0067">ATP-binding</keyword>
<evidence type="ECO:0000256" key="8">
    <source>
        <dbReference type="ARBA" id="ARBA00023012"/>
    </source>
</evidence>
<keyword evidence="6" id="KW-0418">Kinase</keyword>
<keyword evidence="8" id="KW-0902">Two-component regulatory system</keyword>
<evidence type="ECO:0000259" key="9">
    <source>
        <dbReference type="PROSITE" id="PS50109"/>
    </source>
</evidence>
<dbReference type="Proteomes" id="UP000242972">
    <property type="component" value="Unassembled WGS sequence"/>
</dbReference>